<accession>A0A8J7PGM8</accession>
<comment type="caution">
    <text evidence="2">The sequence shown here is derived from an EMBL/GenBank/DDBJ whole genome shotgun (WGS) entry which is preliminary data.</text>
</comment>
<feature type="transmembrane region" description="Helical" evidence="1">
    <location>
        <begin position="29"/>
        <end position="51"/>
    </location>
</feature>
<evidence type="ECO:0000256" key="1">
    <source>
        <dbReference type="SAM" id="Phobius"/>
    </source>
</evidence>
<evidence type="ECO:0000313" key="2">
    <source>
        <dbReference type="EMBL" id="MBN8661017.1"/>
    </source>
</evidence>
<dbReference type="Pfam" id="PF02681">
    <property type="entry name" value="DUF212"/>
    <property type="match status" value="1"/>
</dbReference>
<sequence length="180" mass="19481">MDYLYQSLSFSIFADPIFADVASPSLDGRGWQVILVTLMSSSIAQVLKVIIKLLTTGKLDMRMVATTGGMPSSHSSCTMGMAVSVGLIEGFNSVSFAIALCLAFIVMYDAAGVRRTVGLQAKVLNKMMIELFSDHPKLSHERIKEFLGHTPVEVFVGATLGSLIALGFNNLAISQHWHVN</sequence>
<gene>
    <name evidence="2" type="ORF">J0M35_11675</name>
</gene>
<keyword evidence="1" id="KW-0472">Membrane</keyword>
<dbReference type="InterPro" id="IPR003832">
    <property type="entry name" value="DUF212"/>
</dbReference>
<dbReference type="PANTHER" id="PTHR31446">
    <property type="entry name" value="ACID PHOSPHATASE/VANADIUM-DEPENDENT HALOPEROXIDASE-RELATED PROTEIN"/>
    <property type="match status" value="1"/>
</dbReference>
<dbReference type="AlphaFoldDB" id="A0A8J7PGM8"/>
<dbReference type="PANTHER" id="PTHR31446:SF29">
    <property type="entry name" value="ACID PHOSPHATASE_VANADIUM-DEPENDENT HALOPEROXIDASE-RELATED PROTEIN"/>
    <property type="match status" value="1"/>
</dbReference>
<keyword evidence="1" id="KW-0812">Transmembrane</keyword>
<protein>
    <submittedName>
        <fullName evidence="2">Divergent PAP2 family protein</fullName>
    </submittedName>
</protein>
<keyword evidence="1" id="KW-1133">Transmembrane helix</keyword>
<evidence type="ECO:0000313" key="3">
    <source>
        <dbReference type="Proteomes" id="UP000664277"/>
    </source>
</evidence>
<dbReference type="Proteomes" id="UP000664277">
    <property type="component" value="Unassembled WGS sequence"/>
</dbReference>
<name>A0A8J7PGM8_9BACT</name>
<dbReference type="EMBL" id="JAFLCK010000015">
    <property type="protein sequence ID" value="MBN8661017.1"/>
    <property type="molecule type" value="Genomic_DNA"/>
</dbReference>
<proteinExistence type="predicted"/>
<feature type="transmembrane region" description="Helical" evidence="1">
    <location>
        <begin position="94"/>
        <end position="113"/>
    </location>
</feature>
<reference evidence="2" key="1">
    <citation type="submission" date="2021-02" db="EMBL/GenBank/DDBJ databases">
        <title>Genome-Resolved Metagenomics of a Microbial Community Performing Photosynthetic Biological Nutrient Removal.</title>
        <authorList>
            <person name="Mcdaniel E.A."/>
        </authorList>
    </citation>
    <scope>NUCLEOTIDE SEQUENCE</scope>
    <source>
        <strain evidence="2">UWPOB_OBS1</strain>
    </source>
</reference>
<organism evidence="2 3">
    <name type="scientific">Candidatus Obscuribacter phosphatis</name>
    <dbReference type="NCBI Taxonomy" id="1906157"/>
    <lineage>
        <taxon>Bacteria</taxon>
        <taxon>Bacillati</taxon>
        <taxon>Candidatus Melainabacteria</taxon>
        <taxon>Candidatus Obscuribacterales</taxon>
        <taxon>Candidatus Obscuribacteraceae</taxon>
        <taxon>Candidatus Obscuribacter</taxon>
    </lineage>
</organism>